<evidence type="ECO:0000256" key="4">
    <source>
        <dbReference type="ARBA" id="ARBA00023136"/>
    </source>
</evidence>
<dbReference type="InterPro" id="IPR019408">
    <property type="entry name" value="7TM_GPCR_serpentine_rcpt_Srab"/>
</dbReference>
<accession>A0A1I7YUE1</accession>
<keyword evidence="6" id="KW-1185">Reference proteome</keyword>
<evidence type="ECO:0000256" key="3">
    <source>
        <dbReference type="ARBA" id="ARBA00022989"/>
    </source>
</evidence>
<evidence type="ECO:0000256" key="5">
    <source>
        <dbReference type="SAM" id="Phobius"/>
    </source>
</evidence>
<feature type="transmembrane region" description="Helical" evidence="5">
    <location>
        <begin position="313"/>
        <end position="330"/>
    </location>
</feature>
<dbReference type="GO" id="GO:0016020">
    <property type="term" value="C:membrane"/>
    <property type="evidence" value="ECO:0007669"/>
    <property type="project" value="UniProtKB-SubCell"/>
</dbReference>
<comment type="subcellular location">
    <subcellularLocation>
        <location evidence="1">Membrane</location>
        <topology evidence="1">Multi-pass membrane protein</topology>
    </subcellularLocation>
</comment>
<proteinExistence type="predicted"/>
<dbReference type="PANTHER" id="PTHR46561">
    <property type="entry name" value="SERPENTINE RECEPTOR, CLASS AB (CLASS A-LIKE)-RELATED"/>
    <property type="match status" value="1"/>
</dbReference>
<keyword evidence="2 5" id="KW-0812">Transmembrane</keyword>
<dbReference type="Gene3D" id="1.20.1070.10">
    <property type="entry name" value="Rhodopsin 7-helix transmembrane proteins"/>
    <property type="match status" value="1"/>
</dbReference>
<evidence type="ECO:0000256" key="2">
    <source>
        <dbReference type="ARBA" id="ARBA00022692"/>
    </source>
</evidence>
<feature type="transmembrane region" description="Helical" evidence="5">
    <location>
        <begin position="218"/>
        <end position="241"/>
    </location>
</feature>
<evidence type="ECO:0000256" key="1">
    <source>
        <dbReference type="ARBA" id="ARBA00004141"/>
    </source>
</evidence>
<dbReference type="Proteomes" id="UP000095287">
    <property type="component" value="Unplaced"/>
</dbReference>
<keyword evidence="3 5" id="KW-1133">Transmembrane helix</keyword>
<dbReference type="InterPro" id="IPR053286">
    <property type="entry name" value="Nematode_rcpt-like_srab"/>
</dbReference>
<evidence type="ECO:0000313" key="7">
    <source>
        <dbReference type="WBParaSite" id="L893_g19794.t1"/>
    </source>
</evidence>
<dbReference type="AlphaFoldDB" id="A0A1I7YUE1"/>
<keyword evidence="4 5" id="KW-0472">Membrane</keyword>
<dbReference type="Pfam" id="PF10292">
    <property type="entry name" value="7TM_GPCR_Srab"/>
    <property type="match status" value="1"/>
</dbReference>
<feature type="transmembrane region" description="Helical" evidence="5">
    <location>
        <begin position="175"/>
        <end position="198"/>
    </location>
</feature>
<dbReference type="PANTHER" id="PTHR46561:SF11">
    <property type="entry name" value="SERPENTINE RECEPTOR CLASS ALPHA_BETA-14"/>
    <property type="match status" value="1"/>
</dbReference>
<protein>
    <submittedName>
        <fullName evidence="7">G protein-coupled receptor</fullName>
    </submittedName>
</protein>
<sequence>MSAEGGSSTVDIAMAKEDDLGVVCVAMLYFAESPTTIGAFATKFSCALLAIAMFVVLLLVKASCPLLPRERSLHPNAYFLLYVHFTFVFIGAVGVLINDGFDLFRLTVFRRQPSNDPDSPDCGIFAMPAAYGAPMRLVTFFGNTGSSTSMLALAVERTVATLRAKSYEQERSRRIAFVLLFVTIALDVAAVVYIVVHINFRRLLPMQSLTAEAADPGTYVLCFCGVLEIFNLLVLVALWLINHTWKHRDNRILATLSQKYQVEENIKTTAILIPLTSLHVLVNIAAYVLMLLGIWSSPTLQEKLKVVITRDTAPIYDLLLPTFTLARILWRRQ</sequence>
<feature type="transmembrane region" description="Helical" evidence="5">
    <location>
        <begin position="79"/>
        <end position="97"/>
    </location>
</feature>
<feature type="transmembrane region" description="Helical" evidence="5">
    <location>
        <begin position="137"/>
        <end position="155"/>
    </location>
</feature>
<dbReference type="WBParaSite" id="L893_g19794.t1">
    <property type="protein sequence ID" value="L893_g19794.t1"/>
    <property type="gene ID" value="L893_g19794"/>
</dbReference>
<organism evidence="6 7">
    <name type="scientific">Steinernema glaseri</name>
    <dbReference type="NCBI Taxonomy" id="37863"/>
    <lineage>
        <taxon>Eukaryota</taxon>
        <taxon>Metazoa</taxon>
        <taxon>Ecdysozoa</taxon>
        <taxon>Nematoda</taxon>
        <taxon>Chromadorea</taxon>
        <taxon>Rhabditida</taxon>
        <taxon>Tylenchina</taxon>
        <taxon>Panagrolaimomorpha</taxon>
        <taxon>Strongyloidoidea</taxon>
        <taxon>Steinernematidae</taxon>
        <taxon>Steinernema</taxon>
    </lineage>
</organism>
<evidence type="ECO:0000313" key="6">
    <source>
        <dbReference type="Proteomes" id="UP000095287"/>
    </source>
</evidence>
<feature type="transmembrane region" description="Helical" evidence="5">
    <location>
        <begin position="37"/>
        <end position="59"/>
    </location>
</feature>
<feature type="transmembrane region" description="Helical" evidence="5">
    <location>
        <begin position="269"/>
        <end position="293"/>
    </location>
</feature>
<name>A0A1I7YUE1_9BILA</name>
<reference evidence="7" key="1">
    <citation type="submission" date="2016-11" db="UniProtKB">
        <authorList>
            <consortium name="WormBaseParasite"/>
        </authorList>
    </citation>
    <scope>IDENTIFICATION</scope>
</reference>